<keyword evidence="4 7" id="KW-0689">Ribosomal protein</keyword>
<dbReference type="PANTHER" id="PTHR13479:SF40">
    <property type="entry name" value="SMALL RIBOSOMAL SUBUNIT PROTEIN BS18M"/>
    <property type="match status" value="1"/>
</dbReference>
<reference evidence="9" key="1">
    <citation type="submission" date="2018-07" db="EMBL/GenBank/DDBJ databases">
        <authorList>
            <person name="Quirk P.G."/>
            <person name="Krulwich T.A."/>
        </authorList>
    </citation>
    <scope>NUCLEOTIDE SEQUENCE</scope>
</reference>
<dbReference type="AlphaFoldDB" id="A0A386B0E7"/>
<dbReference type="EMBL" id="MH591106">
    <property type="protein sequence ID" value="AYC65159.1"/>
    <property type="molecule type" value="Genomic_DNA"/>
</dbReference>
<dbReference type="GO" id="GO:0003735">
    <property type="term" value="F:structural constituent of ribosome"/>
    <property type="evidence" value="ECO:0007669"/>
    <property type="project" value="InterPro"/>
</dbReference>
<organism evidence="9">
    <name type="scientific">Caulerpa verticillata</name>
    <dbReference type="NCBI Taxonomy" id="177082"/>
    <lineage>
        <taxon>Eukaryota</taxon>
        <taxon>Viridiplantae</taxon>
        <taxon>Chlorophyta</taxon>
        <taxon>core chlorophytes</taxon>
        <taxon>Ulvophyceae</taxon>
        <taxon>TCBD clade</taxon>
        <taxon>Bryopsidales</taxon>
        <taxon>Halimedineae</taxon>
        <taxon>Caulerpaceae</taxon>
        <taxon>Caulerpa</taxon>
    </lineage>
</organism>
<sequence>MIQKHSFKKYKKSKFSKQKTNFVLKKSDKINYKNIILLRNYIKISGKIIPQRLTGLTAHQQRYISKSIKNARYMSFLPFVRLPTSGRGSGY</sequence>
<dbReference type="InterPro" id="IPR001648">
    <property type="entry name" value="Ribosomal_bS18"/>
</dbReference>
<dbReference type="GO" id="GO:0006412">
    <property type="term" value="P:translation"/>
    <property type="evidence" value="ECO:0007669"/>
    <property type="project" value="UniProtKB-UniRule"/>
</dbReference>
<dbReference type="Pfam" id="PF01084">
    <property type="entry name" value="Ribosomal_S18"/>
    <property type="match status" value="1"/>
</dbReference>
<evidence type="ECO:0000256" key="4">
    <source>
        <dbReference type="ARBA" id="ARBA00022980"/>
    </source>
</evidence>
<evidence type="ECO:0000256" key="8">
    <source>
        <dbReference type="RuleBase" id="RU003910"/>
    </source>
</evidence>
<accession>A0A386B0E7</accession>
<comment type="subcellular location">
    <subcellularLocation>
        <location evidence="7">Plastid</location>
        <location evidence="7">Chloroplast</location>
    </subcellularLocation>
</comment>
<dbReference type="PRINTS" id="PR00974">
    <property type="entry name" value="RIBOSOMALS18"/>
</dbReference>
<keyword evidence="3 7" id="KW-0694">RNA-binding</keyword>
<protein>
    <recommendedName>
        <fullName evidence="6 7">Small ribosomal subunit protein bS18c</fullName>
    </recommendedName>
</protein>
<dbReference type="RefSeq" id="YP_009519181.1">
    <property type="nucleotide sequence ID" value="NC_039523.1"/>
</dbReference>
<evidence type="ECO:0000256" key="6">
    <source>
        <dbReference type="ARBA" id="ARBA00035266"/>
    </source>
</evidence>
<keyword evidence="7" id="KW-0699">rRNA-binding</keyword>
<dbReference type="InterPro" id="IPR036870">
    <property type="entry name" value="Ribosomal_bS18_sf"/>
</dbReference>
<evidence type="ECO:0000256" key="3">
    <source>
        <dbReference type="ARBA" id="ARBA00022884"/>
    </source>
</evidence>
<proteinExistence type="inferred from homology"/>
<comment type="similarity">
    <text evidence="1 7 8">Belongs to the bacterial ribosomal protein bS18 family.</text>
</comment>
<dbReference type="SUPFAM" id="SSF46911">
    <property type="entry name" value="Ribosomal protein S18"/>
    <property type="match status" value="1"/>
</dbReference>
<geneLocation type="chloroplast" evidence="9"/>
<keyword evidence="9" id="KW-0934">Plastid</keyword>
<evidence type="ECO:0000256" key="7">
    <source>
        <dbReference type="HAMAP-Rule" id="MF_00270"/>
    </source>
</evidence>
<evidence type="ECO:0000256" key="2">
    <source>
        <dbReference type="ARBA" id="ARBA00011458"/>
    </source>
</evidence>
<gene>
    <name evidence="7 9" type="primary">rps18</name>
</gene>
<dbReference type="NCBIfam" id="TIGR00165">
    <property type="entry name" value="S18"/>
    <property type="match status" value="1"/>
</dbReference>
<comment type="subunit">
    <text evidence="2 7">Part of the 30S ribosomal subunit.</text>
</comment>
<name>A0A386B0E7_9CHLO</name>
<evidence type="ECO:0000256" key="1">
    <source>
        <dbReference type="ARBA" id="ARBA00005589"/>
    </source>
</evidence>
<keyword evidence="9" id="KW-0150">Chloroplast</keyword>
<dbReference type="Gene3D" id="4.10.640.10">
    <property type="entry name" value="Ribosomal protein S18"/>
    <property type="match status" value="1"/>
</dbReference>
<keyword evidence="5 7" id="KW-0687">Ribonucleoprotein</keyword>
<dbReference type="GeneID" id="38279084"/>
<dbReference type="HAMAP" id="MF_00270">
    <property type="entry name" value="Ribosomal_bS18"/>
    <property type="match status" value="1"/>
</dbReference>
<dbReference type="PANTHER" id="PTHR13479">
    <property type="entry name" value="30S RIBOSOMAL PROTEIN S18"/>
    <property type="match status" value="1"/>
</dbReference>
<dbReference type="GO" id="GO:0070181">
    <property type="term" value="F:small ribosomal subunit rRNA binding"/>
    <property type="evidence" value="ECO:0007669"/>
    <property type="project" value="TreeGrafter"/>
</dbReference>
<reference evidence="9" key="2">
    <citation type="journal article" date="2019" name="Mol. Phylogenet. Evol.">
        <title>Reassessment of the classification of bryopsidales (chlorophyta) based on chloroplast phylogenomic analyses.</title>
        <authorList>
            <person name="Cremen M.C."/>
            <person name="Leliaert F."/>
            <person name="West J."/>
            <person name="Lam D.W."/>
            <person name="Shimada S."/>
            <person name="Lopez-Bautista J.M."/>
            <person name="Verbruggen H."/>
        </authorList>
    </citation>
    <scope>NUCLEOTIDE SEQUENCE</scope>
</reference>
<evidence type="ECO:0000256" key="5">
    <source>
        <dbReference type="ARBA" id="ARBA00023274"/>
    </source>
</evidence>
<dbReference type="GO" id="GO:1990904">
    <property type="term" value="C:ribonucleoprotein complex"/>
    <property type="evidence" value="ECO:0007669"/>
    <property type="project" value="UniProtKB-KW"/>
</dbReference>
<dbReference type="GO" id="GO:0009507">
    <property type="term" value="C:chloroplast"/>
    <property type="evidence" value="ECO:0007669"/>
    <property type="project" value="UniProtKB-SubCell"/>
</dbReference>
<dbReference type="GO" id="GO:0005840">
    <property type="term" value="C:ribosome"/>
    <property type="evidence" value="ECO:0007669"/>
    <property type="project" value="UniProtKB-KW"/>
</dbReference>
<evidence type="ECO:0000313" key="9">
    <source>
        <dbReference type="EMBL" id="AYC65159.1"/>
    </source>
</evidence>